<evidence type="ECO:0000313" key="11">
    <source>
        <dbReference type="Proteomes" id="UP000695007"/>
    </source>
</evidence>
<evidence type="ECO:0000256" key="10">
    <source>
        <dbReference type="SAM" id="Phobius"/>
    </source>
</evidence>
<dbReference type="RefSeq" id="XP_011503471.1">
    <property type="nucleotide sequence ID" value="XM_011505169.1"/>
</dbReference>
<dbReference type="KEGG" id="csol:105366651"/>
<dbReference type="GO" id="GO:0005549">
    <property type="term" value="F:odorant binding"/>
    <property type="evidence" value="ECO:0007669"/>
    <property type="project" value="InterPro"/>
</dbReference>
<dbReference type="AlphaFoldDB" id="A0AAJ6YSM3"/>
<dbReference type="PANTHER" id="PTHR21137">
    <property type="entry name" value="ODORANT RECEPTOR"/>
    <property type="match status" value="1"/>
</dbReference>
<reference evidence="12" key="1">
    <citation type="submission" date="2025-08" db="UniProtKB">
        <authorList>
            <consortium name="RefSeq"/>
        </authorList>
    </citation>
    <scope>IDENTIFICATION</scope>
</reference>
<keyword evidence="4 10" id="KW-0812">Transmembrane</keyword>
<keyword evidence="11" id="KW-1185">Reference proteome</keyword>
<evidence type="ECO:0000256" key="7">
    <source>
        <dbReference type="ARBA" id="ARBA00023136"/>
    </source>
</evidence>
<comment type="subcellular location">
    <subcellularLocation>
        <location evidence="1">Cell membrane</location>
        <topology evidence="1">Multi-pass membrane protein</topology>
    </subcellularLocation>
</comment>
<accession>A0AAJ6YSM3</accession>
<sequence length="232" mass="26668">MPFDKERIITELLQEIVDEWNKIVIPNKCKTIAYYCDLFCKMDLYIESFLTSYYPFDYQQSPYFEIIYTMHLIQSVALIATDSLSKTLLIVYNNSGNYHNLKMVIVEHVKISTLVKKIDNCYTYVSLLQIGINNIIIAISAFTILTLMKLITFTMIILSQTVTFCLIGDFLESEGNSIANALYNGVWYNVKPTEIKVIAFIIEYSQNPLLLTGGKFFKISISSCLRSSRCKN</sequence>
<keyword evidence="5" id="KW-0552">Olfaction</keyword>
<feature type="transmembrane region" description="Helical" evidence="10">
    <location>
        <begin position="121"/>
        <end position="144"/>
    </location>
</feature>
<dbReference type="GO" id="GO:0005886">
    <property type="term" value="C:plasma membrane"/>
    <property type="evidence" value="ECO:0007669"/>
    <property type="project" value="UniProtKB-SubCell"/>
</dbReference>
<evidence type="ECO:0000256" key="9">
    <source>
        <dbReference type="ARBA" id="ARBA00023224"/>
    </source>
</evidence>
<name>A0AAJ6YSM3_9HYME</name>
<evidence type="ECO:0000256" key="8">
    <source>
        <dbReference type="ARBA" id="ARBA00023170"/>
    </source>
</evidence>
<protein>
    <submittedName>
        <fullName evidence="12">Uncharacterized protein LOC105366651</fullName>
    </submittedName>
</protein>
<evidence type="ECO:0000256" key="4">
    <source>
        <dbReference type="ARBA" id="ARBA00022692"/>
    </source>
</evidence>
<organism evidence="11 12">
    <name type="scientific">Ceratosolen solmsi marchali</name>
    <dbReference type="NCBI Taxonomy" id="326594"/>
    <lineage>
        <taxon>Eukaryota</taxon>
        <taxon>Metazoa</taxon>
        <taxon>Ecdysozoa</taxon>
        <taxon>Arthropoda</taxon>
        <taxon>Hexapoda</taxon>
        <taxon>Insecta</taxon>
        <taxon>Pterygota</taxon>
        <taxon>Neoptera</taxon>
        <taxon>Endopterygota</taxon>
        <taxon>Hymenoptera</taxon>
        <taxon>Apocrita</taxon>
        <taxon>Proctotrupomorpha</taxon>
        <taxon>Chalcidoidea</taxon>
        <taxon>Agaonidae</taxon>
        <taxon>Agaoninae</taxon>
        <taxon>Ceratosolen</taxon>
    </lineage>
</organism>
<keyword evidence="6 10" id="KW-1133">Transmembrane helix</keyword>
<evidence type="ECO:0000313" key="12">
    <source>
        <dbReference type="RefSeq" id="XP_011503471.1"/>
    </source>
</evidence>
<gene>
    <name evidence="12" type="primary">LOC105366651</name>
</gene>
<proteinExistence type="predicted"/>
<keyword evidence="3" id="KW-0716">Sensory transduction</keyword>
<evidence type="ECO:0000256" key="6">
    <source>
        <dbReference type="ARBA" id="ARBA00022989"/>
    </source>
</evidence>
<evidence type="ECO:0000256" key="5">
    <source>
        <dbReference type="ARBA" id="ARBA00022725"/>
    </source>
</evidence>
<dbReference type="GO" id="GO:0007165">
    <property type="term" value="P:signal transduction"/>
    <property type="evidence" value="ECO:0007669"/>
    <property type="project" value="UniProtKB-KW"/>
</dbReference>
<dbReference type="GeneID" id="105366651"/>
<keyword evidence="9" id="KW-0807">Transducer</keyword>
<evidence type="ECO:0000256" key="3">
    <source>
        <dbReference type="ARBA" id="ARBA00022606"/>
    </source>
</evidence>
<dbReference type="Pfam" id="PF02949">
    <property type="entry name" value="7tm_6"/>
    <property type="match status" value="1"/>
</dbReference>
<dbReference type="PANTHER" id="PTHR21137:SF35">
    <property type="entry name" value="ODORANT RECEPTOR 19A-RELATED"/>
    <property type="match status" value="1"/>
</dbReference>
<keyword evidence="7 10" id="KW-0472">Membrane</keyword>
<dbReference type="GO" id="GO:0004984">
    <property type="term" value="F:olfactory receptor activity"/>
    <property type="evidence" value="ECO:0007669"/>
    <property type="project" value="InterPro"/>
</dbReference>
<evidence type="ECO:0000256" key="2">
    <source>
        <dbReference type="ARBA" id="ARBA00022475"/>
    </source>
</evidence>
<keyword evidence="8" id="KW-0675">Receptor</keyword>
<keyword evidence="2" id="KW-1003">Cell membrane</keyword>
<evidence type="ECO:0000256" key="1">
    <source>
        <dbReference type="ARBA" id="ARBA00004651"/>
    </source>
</evidence>
<dbReference type="InterPro" id="IPR004117">
    <property type="entry name" value="7tm6_olfct_rcpt"/>
</dbReference>
<dbReference type="Proteomes" id="UP000695007">
    <property type="component" value="Unplaced"/>
</dbReference>